<evidence type="ECO:0000313" key="1">
    <source>
        <dbReference type="EMBL" id="RQO95292.1"/>
    </source>
</evidence>
<organism evidence="1">
    <name type="scientific">Populus trichocarpa</name>
    <name type="common">Western balsam poplar</name>
    <name type="synonym">Populus balsamifera subsp. trichocarpa</name>
    <dbReference type="NCBI Taxonomy" id="3694"/>
    <lineage>
        <taxon>Eukaryota</taxon>
        <taxon>Viridiplantae</taxon>
        <taxon>Streptophyta</taxon>
        <taxon>Embryophyta</taxon>
        <taxon>Tracheophyta</taxon>
        <taxon>Spermatophyta</taxon>
        <taxon>Magnoliopsida</taxon>
        <taxon>eudicotyledons</taxon>
        <taxon>Gunneridae</taxon>
        <taxon>Pentapetalae</taxon>
        <taxon>rosids</taxon>
        <taxon>fabids</taxon>
        <taxon>Malpighiales</taxon>
        <taxon>Salicaceae</taxon>
        <taxon>Saliceae</taxon>
        <taxon>Populus</taxon>
    </lineage>
</organism>
<reference evidence="1" key="2">
    <citation type="submission" date="2017-07" db="EMBL/GenBank/DDBJ databases">
        <title>WGS assembly of Populus trichocarpa.</title>
        <authorList>
            <person name="Tuskan G."/>
            <person name="Difazio S."/>
            <person name="Jansson S."/>
            <person name="Bohlmann J."/>
            <person name="Grigoriev I."/>
            <person name="Hellsten U."/>
            <person name="Putnam N."/>
            <person name="Ralph S."/>
            <person name="Rombauts S."/>
            <person name="Salamov A."/>
            <person name="Schein J."/>
            <person name="Sterck L."/>
            <person name="Aerts A."/>
            <person name="Bhalerao R."/>
            <person name="Bhalerao R."/>
            <person name="Blaudez D."/>
            <person name="Boerjan W."/>
            <person name="Brun A."/>
            <person name="Brunner A."/>
            <person name="Busov V."/>
            <person name="Campbell M."/>
            <person name="Carlson J."/>
            <person name="Chalot M."/>
            <person name="Chapman J."/>
            <person name="Chen G."/>
            <person name="Cooper D."/>
            <person name="Coutinho P."/>
            <person name="Couturier J."/>
            <person name="Covert S."/>
            <person name="Cronk Q."/>
            <person name="Cunningham R."/>
            <person name="Davis J."/>
            <person name="Degroeve S."/>
            <person name="Dejardin A."/>
            <person name="Depamphilis C."/>
            <person name="Detter J."/>
            <person name="Dirks B."/>
            <person name="Dubchak I."/>
            <person name="Duplessis S."/>
            <person name="Ehlting J."/>
            <person name="Ellis B."/>
            <person name="Gendler K."/>
            <person name="Goodstein D."/>
            <person name="Gribskov M."/>
            <person name="Grimwood J."/>
            <person name="Groover A."/>
            <person name="Gunter L."/>
            <person name="Hamberger B."/>
            <person name="Heinze B."/>
            <person name="Helariutta Y."/>
            <person name="Henrissat B."/>
            <person name="Holligan D."/>
            <person name="Holt R."/>
            <person name="Huang W."/>
            <person name="Islam-Faridi N."/>
            <person name="Jones S."/>
            <person name="Jones-Rhoades M."/>
            <person name="Jorgensen R."/>
            <person name="Joshi C."/>
            <person name="Kangasjarvi J."/>
            <person name="Karlsson J."/>
            <person name="Kelleher C."/>
            <person name="Kirkpatrick R."/>
            <person name="Kirst M."/>
            <person name="Kohler A."/>
            <person name="Kalluri U."/>
            <person name="Larimer F."/>
            <person name="Leebens-Mack J."/>
            <person name="Leple J."/>
            <person name="Locascio P."/>
            <person name="Lou Y."/>
            <person name="Lucas S."/>
            <person name="Martin F."/>
            <person name="Montanini B."/>
            <person name="Napoli C."/>
            <person name="Nelson D."/>
            <person name="Nelson C."/>
            <person name="Nieminen K."/>
            <person name="Nilsson O."/>
            <person name="Pereda V."/>
            <person name="Peter G."/>
            <person name="Philippe R."/>
            <person name="Pilate G."/>
            <person name="Poliakov A."/>
            <person name="Razumovskaya J."/>
            <person name="Richardson P."/>
            <person name="Rinaldi C."/>
            <person name="Ritland K."/>
            <person name="Rouze P."/>
            <person name="Ryaboy D."/>
            <person name="Schmutz J."/>
            <person name="Schrader J."/>
            <person name="Segerman B."/>
            <person name="Shin H."/>
            <person name="Siddiqui A."/>
            <person name="Sterky F."/>
            <person name="Terry A."/>
            <person name="Tsai C."/>
            <person name="Uberbacher E."/>
            <person name="Unneberg P."/>
            <person name="Vahala J."/>
            <person name="Wall K."/>
            <person name="Wessler S."/>
            <person name="Yang G."/>
            <person name="Yin T."/>
            <person name="Douglas C."/>
            <person name="Marra M."/>
            <person name="Sandberg G."/>
            <person name="Van De Peer Y."/>
            <person name="Rokhsar D."/>
        </authorList>
    </citation>
    <scope>NUCLEOTIDE SEQUENCE</scope>
    <source>
        <strain evidence="1">Nisqually-1</strain>
    </source>
</reference>
<gene>
    <name evidence="1" type="ORF">POPTR_T171732</name>
</gene>
<name>A0A3N7FJF8_POPTR</name>
<dbReference type="AlphaFoldDB" id="A0A3N7FJF8"/>
<dbReference type="EMBL" id="KZ623763">
    <property type="protein sequence ID" value="RQO95292.1"/>
    <property type="molecule type" value="Genomic_DNA"/>
</dbReference>
<reference evidence="1" key="1">
    <citation type="journal article" date="2006" name="Science">
        <title>The genome of black cottonwood, Populus trichocarpa (Torr. &amp; Gray).</title>
        <authorList>
            <person name="Tuskan G.A."/>
            <person name="Difazio S."/>
            <person name="Jansson S."/>
            <person name="Bohlmann J."/>
            <person name="Grigoriev I."/>
            <person name="Hellsten U."/>
            <person name="Putnam N."/>
            <person name="Ralph S."/>
            <person name="Rombauts S."/>
            <person name="Salamov A."/>
            <person name="Schein J."/>
            <person name="Sterck L."/>
            <person name="Aerts A."/>
            <person name="Bhalerao R.R."/>
            <person name="Bhalerao R.P."/>
            <person name="Blaudez D."/>
            <person name="Boerjan W."/>
            <person name="Brun A."/>
            <person name="Brunner A."/>
            <person name="Busov V."/>
            <person name="Campbell M."/>
            <person name="Carlson J."/>
            <person name="Chalot M."/>
            <person name="Chapman J."/>
            <person name="Chen G.L."/>
            <person name="Cooper D."/>
            <person name="Coutinho P.M."/>
            <person name="Couturier J."/>
            <person name="Covert S."/>
            <person name="Cronk Q."/>
            <person name="Cunningham R."/>
            <person name="Davis J."/>
            <person name="Degroeve S."/>
            <person name="Dejardin A."/>
            <person name="Depamphilis C."/>
            <person name="Detter J."/>
            <person name="Dirks B."/>
            <person name="Dubchak I."/>
            <person name="Duplessis S."/>
            <person name="Ehlting J."/>
            <person name="Ellis B."/>
            <person name="Gendler K."/>
            <person name="Goodstein D."/>
            <person name="Gribskov M."/>
            <person name="Grimwood J."/>
            <person name="Groover A."/>
            <person name="Gunter L."/>
            <person name="Hamberger B."/>
            <person name="Heinze B."/>
            <person name="Helariutta Y."/>
            <person name="Henrissat B."/>
            <person name="Holligan D."/>
            <person name="Holt R."/>
            <person name="Huang W."/>
            <person name="Islam-Faridi N."/>
            <person name="Jones S."/>
            <person name="Jones-Rhoades M."/>
            <person name="Jorgensen R."/>
            <person name="Joshi C."/>
            <person name="Kangasjarvi J."/>
            <person name="Karlsson J."/>
            <person name="Kelleher C."/>
            <person name="Kirkpatrick R."/>
            <person name="Kirst M."/>
            <person name="Kohler A."/>
            <person name="Kalluri U."/>
            <person name="Larimer F."/>
            <person name="Leebens-Mack J."/>
            <person name="Leple J.C."/>
            <person name="Locascio P."/>
            <person name="Lou Y."/>
            <person name="Lucas S."/>
            <person name="Martin F."/>
            <person name="Montanini B."/>
            <person name="Napoli C."/>
            <person name="Nelson D.R."/>
            <person name="Nelson C."/>
            <person name="Nieminen K."/>
            <person name="Nilsson O."/>
            <person name="Pereda V."/>
            <person name="Peter G."/>
            <person name="Philippe R."/>
            <person name="Pilate G."/>
            <person name="Poliakov A."/>
            <person name="Razumovskaya J."/>
            <person name="Richardson P."/>
            <person name="Rinaldi C."/>
            <person name="Ritland K."/>
            <person name="Rouze P."/>
            <person name="Ryaboy D."/>
            <person name="Schmutz J."/>
            <person name="Schrader J."/>
            <person name="Segerman B."/>
            <person name="Shin H."/>
            <person name="Siddiqui A."/>
            <person name="Sterky F."/>
            <person name="Terry A."/>
            <person name="Tsai C.J."/>
            <person name="Uberbacher E."/>
            <person name="Unneberg P."/>
            <person name="Vahala J."/>
            <person name="Wall K."/>
            <person name="Wessler S."/>
            <person name="Yang G."/>
            <person name="Yin T."/>
            <person name="Douglas C."/>
            <person name="Marra M."/>
            <person name="Sandberg G."/>
            <person name="Van de Peer Y."/>
            <person name="Rokhsar D."/>
        </authorList>
    </citation>
    <scope>NUCLEOTIDE SEQUENCE [LARGE SCALE GENOMIC DNA]</scope>
    <source>
        <strain evidence="1">Nisqually-1</strain>
    </source>
</reference>
<accession>A0A3N7FJF8</accession>
<protein>
    <submittedName>
        <fullName evidence="1">Uncharacterized protein</fullName>
    </submittedName>
</protein>
<proteinExistence type="predicted"/>
<sequence length="100" mass="11668">MFQPFAGSWKRFNNVEEVFVWWKVTGSQYMHIPGTTSSQLDYTSHCSGFGSYGLRKLLLFMILKNIFGKTVMRWIFACKINENQVLAICAVRCKKLKLYD</sequence>
<dbReference type="InParanoid" id="A0A3N7FJF8"/>